<proteinExistence type="inferred from homology"/>
<keyword evidence="13" id="KW-0675">Receptor</keyword>
<name>A0ABT9EFU9_9SPHN</name>
<evidence type="ECO:0000256" key="8">
    <source>
        <dbReference type="PROSITE-ProRule" id="PRU01360"/>
    </source>
</evidence>
<keyword evidence="5 9" id="KW-0798">TonB box</keyword>
<evidence type="ECO:0000256" key="9">
    <source>
        <dbReference type="RuleBase" id="RU003357"/>
    </source>
</evidence>
<dbReference type="PROSITE" id="PS52016">
    <property type="entry name" value="TONB_DEPENDENT_REC_3"/>
    <property type="match status" value="1"/>
</dbReference>
<dbReference type="InterPro" id="IPR036942">
    <property type="entry name" value="Beta-barrel_TonB_sf"/>
</dbReference>
<evidence type="ECO:0000259" key="12">
    <source>
        <dbReference type="Pfam" id="PF07715"/>
    </source>
</evidence>
<dbReference type="PANTHER" id="PTHR47234">
    <property type="match status" value="1"/>
</dbReference>
<accession>A0ABT9EFU9</accession>
<keyword evidence="4 8" id="KW-0812">Transmembrane</keyword>
<evidence type="ECO:0000256" key="3">
    <source>
        <dbReference type="ARBA" id="ARBA00022452"/>
    </source>
</evidence>
<feature type="domain" description="TonB-dependent receptor plug" evidence="12">
    <location>
        <begin position="56"/>
        <end position="172"/>
    </location>
</feature>
<feature type="compositionally biased region" description="Basic and acidic residues" evidence="10">
    <location>
        <begin position="26"/>
        <end position="40"/>
    </location>
</feature>
<comment type="similarity">
    <text evidence="8 9">Belongs to the TonB-dependent receptor family.</text>
</comment>
<evidence type="ECO:0000256" key="1">
    <source>
        <dbReference type="ARBA" id="ARBA00004571"/>
    </source>
</evidence>
<feature type="region of interest" description="Disordered" evidence="10">
    <location>
        <begin position="1"/>
        <end position="40"/>
    </location>
</feature>
<dbReference type="RefSeq" id="WP_305171321.1">
    <property type="nucleotide sequence ID" value="NZ_JAUUDS010000001.1"/>
</dbReference>
<evidence type="ECO:0000256" key="5">
    <source>
        <dbReference type="ARBA" id="ARBA00023077"/>
    </source>
</evidence>
<dbReference type="Pfam" id="PF00593">
    <property type="entry name" value="TonB_dep_Rec_b-barrel"/>
    <property type="match status" value="1"/>
</dbReference>
<keyword evidence="3 8" id="KW-1134">Transmembrane beta strand</keyword>
<evidence type="ECO:0000256" key="2">
    <source>
        <dbReference type="ARBA" id="ARBA00022448"/>
    </source>
</evidence>
<protein>
    <submittedName>
        <fullName evidence="13">TonB-dependent receptor</fullName>
    </submittedName>
</protein>
<dbReference type="Pfam" id="PF07715">
    <property type="entry name" value="Plug"/>
    <property type="match status" value="1"/>
</dbReference>
<evidence type="ECO:0000256" key="4">
    <source>
        <dbReference type="ARBA" id="ARBA00022692"/>
    </source>
</evidence>
<keyword evidence="14" id="KW-1185">Reference proteome</keyword>
<evidence type="ECO:0000256" key="10">
    <source>
        <dbReference type="SAM" id="MobiDB-lite"/>
    </source>
</evidence>
<evidence type="ECO:0000256" key="7">
    <source>
        <dbReference type="ARBA" id="ARBA00023237"/>
    </source>
</evidence>
<evidence type="ECO:0000256" key="6">
    <source>
        <dbReference type="ARBA" id="ARBA00023136"/>
    </source>
</evidence>
<dbReference type="Proteomes" id="UP001230685">
    <property type="component" value="Unassembled WGS sequence"/>
</dbReference>
<feature type="compositionally biased region" description="Polar residues" evidence="10">
    <location>
        <begin position="1"/>
        <end position="12"/>
    </location>
</feature>
<evidence type="ECO:0000259" key="11">
    <source>
        <dbReference type="Pfam" id="PF00593"/>
    </source>
</evidence>
<reference evidence="13 14" key="1">
    <citation type="submission" date="2023-07" db="EMBL/GenBank/DDBJ databases">
        <authorList>
            <person name="Kim M.K."/>
        </authorList>
    </citation>
    <scope>NUCLEOTIDE SEQUENCE [LARGE SCALE GENOMIC DNA]</scope>
    <source>
        <strain evidence="13 14">KR1UV-12</strain>
    </source>
</reference>
<dbReference type="EMBL" id="JAUUDS010000001">
    <property type="protein sequence ID" value="MDP1025732.1"/>
    <property type="molecule type" value="Genomic_DNA"/>
</dbReference>
<evidence type="ECO:0000313" key="13">
    <source>
        <dbReference type="EMBL" id="MDP1025732.1"/>
    </source>
</evidence>
<dbReference type="SUPFAM" id="SSF56935">
    <property type="entry name" value="Porins"/>
    <property type="match status" value="1"/>
</dbReference>
<dbReference type="Gene3D" id="2.40.170.20">
    <property type="entry name" value="TonB-dependent receptor, beta-barrel domain"/>
    <property type="match status" value="1"/>
</dbReference>
<keyword evidence="2 8" id="KW-0813">Transport</keyword>
<comment type="subcellular location">
    <subcellularLocation>
        <location evidence="1 8">Cell outer membrane</location>
        <topology evidence="1 8">Multi-pass membrane protein</topology>
    </subcellularLocation>
</comment>
<comment type="caution">
    <text evidence="13">The sequence shown here is derived from an EMBL/GenBank/DDBJ whole genome shotgun (WGS) entry which is preliminary data.</text>
</comment>
<evidence type="ECO:0000313" key="14">
    <source>
        <dbReference type="Proteomes" id="UP001230685"/>
    </source>
</evidence>
<dbReference type="InterPro" id="IPR037066">
    <property type="entry name" value="Plug_dom_sf"/>
</dbReference>
<keyword evidence="7 8" id="KW-0998">Cell outer membrane</keyword>
<dbReference type="Gene3D" id="2.170.130.10">
    <property type="entry name" value="TonB-dependent receptor, plug domain"/>
    <property type="match status" value="1"/>
</dbReference>
<feature type="domain" description="TonB-dependent receptor-like beta-barrel" evidence="11">
    <location>
        <begin position="417"/>
        <end position="953"/>
    </location>
</feature>
<dbReference type="InterPro" id="IPR039426">
    <property type="entry name" value="TonB-dep_rcpt-like"/>
</dbReference>
<gene>
    <name evidence="13" type="ORF">Q5H91_00760</name>
</gene>
<sequence>MLAQAGSTTSDGQVAPDQPTAPTGDVTERLNSDGSNRNDEIVVTGSRIKRRPGAIADSVLVIGRDEATQAGFSTTTDLLQSTAITNGTSQINNAYGGYVTNGGPGANTLSLRGVGASRTLLLLNGRRLAPSGSRGAVGSADLNSLPSSVVDRVEVLNSGASSIYGSDAVAGVVNIVTRTVEGIELNGEVNVPEVGAGVQRRVALAFGHKADNFRFTGALEYYKRDDLTFGDRGFTQCQTQYRNTAGGGAPGSGDLIDPLTGVSKCYPTGNTGENGVTINTLGTRAFAGNTVFLAPGVPAGYGTLPTSAGFGTIAQQVCNRFRPNASVTTGALPGYECVGGGLLGLNIRDTNPSTLLNQSLISPTENFNGFLTGAYELNRLGDAELYAELLVNRRKSSQLGQRQLSIDYNQGSLLLPDNLRNNTFLAYSAAGTPTGIPGTPVAARAFTNYGNYDNRQTVDFVKIGGGLRGNLPASWSYDLYVSRSWSDSEYTTDLVLTNRLAQSLDVVASGGGFACRNPIGGCVAAPALNAATIGGAFPRSWIDYITAPVTGTTKFRETVYSANVTGPLFKLPGGSVQAAIGFEQREQSIDDTPAEDSQNNNLYSFTSSSITRGKDRVREVYGELEAPILHEQFIYDLTLTGSARYTDYRSYGSNTTWKFGGTLAPVRWLTLRGTYGSSFRAPQLFEQFLGATTGFQASTTDPCNNLSANTAAIRRTNCLADGIPLGFVATSGVTVNQRGGADSGLSSETSTNLNLGGVFEPRFANGSFSFSADYFRLKIKDGVSQLSFATVLSQCYDSVEFRQNSVCNLVQRSVAAPYQLSVTTGYVNISNYKLTGIDYTARFAHDVGPGRFRLNAQVTQFFDRINLNLPTDPSVNLIGLIANPKFSGVFDAGYTYDRWNVRYGVEWTDATDSTDYLEADDTYNFKTKDYFIHTLSMNYRADNFGLTFGVRNLLDKDPPQISSGAYNRVGNAPLYSGYDYVGRTFFASVTTKF</sequence>
<organism evidence="13 14">
    <name type="scientific">Sphingomonas aurea</name>
    <dbReference type="NCBI Taxonomy" id="3063994"/>
    <lineage>
        <taxon>Bacteria</taxon>
        <taxon>Pseudomonadati</taxon>
        <taxon>Pseudomonadota</taxon>
        <taxon>Alphaproteobacteria</taxon>
        <taxon>Sphingomonadales</taxon>
        <taxon>Sphingomonadaceae</taxon>
        <taxon>Sphingomonas</taxon>
    </lineage>
</organism>
<dbReference type="PANTHER" id="PTHR47234:SF1">
    <property type="entry name" value="TONB-DEPENDENT RECEPTOR"/>
    <property type="match status" value="1"/>
</dbReference>
<dbReference type="InterPro" id="IPR000531">
    <property type="entry name" value="Beta-barrel_TonB"/>
</dbReference>
<keyword evidence="6 8" id="KW-0472">Membrane</keyword>
<dbReference type="InterPro" id="IPR012910">
    <property type="entry name" value="Plug_dom"/>
</dbReference>